<gene>
    <name evidence="1" type="ORF">Glove_296g51</name>
</gene>
<sequence length="108" mass="12337">MLKIFRCYKIPKTISRSQQHSRGWLILDLQLCARVEWENSLSLNSKTEVIQTHLQPSGALQSSDALSPSITIQLSDATDTLPPQASRELTHLLNTPNKRLIEKEELWE</sequence>
<dbReference type="EMBL" id="PQFF01000270">
    <property type="protein sequence ID" value="RHZ68252.1"/>
    <property type="molecule type" value="Genomic_DNA"/>
</dbReference>
<dbReference type="Proteomes" id="UP000266861">
    <property type="component" value="Unassembled WGS sequence"/>
</dbReference>
<protein>
    <submittedName>
        <fullName evidence="1">Uncharacterized protein</fullName>
    </submittedName>
</protein>
<reference evidence="1 2" key="1">
    <citation type="submission" date="2018-08" db="EMBL/GenBank/DDBJ databases">
        <title>Genome and evolution of the arbuscular mycorrhizal fungus Diversispora epigaea (formerly Glomus versiforme) and its bacterial endosymbionts.</title>
        <authorList>
            <person name="Sun X."/>
            <person name="Fei Z."/>
            <person name="Harrison M."/>
        </authorList>
    </citation>
    <scope>NUCLEOTIDE SEQUENCE [LARGE SCALE GENOMIC DNA]</scope>
    <source>
        <strain evidence="1 2">IT104</strain>
    </source>
</reference>
<evidence type="ECO:0000313" key="2">
    <source>
        <dbReference type="Proteomes" id="UP000266861"/>
    </source>
</evidence>
<name>A0A397HZ21_9GLOM</name>
<keyword evidence="2" id="KW-1185">Reference proteome</keyword>
<comment type="caution">
    <text evidence="1">The sequence shown here is derived from an EMBL/GenBank/DDBJ whole genome shotgun (WGS) entry which is preliminary data.</text>
</comment>
<accession>A0A397HZ21</accession>
<organism evidence="1 2">
    <name type="scientific">Diversispora epigaea</name>
    <dbReference type="NCBI Taxonomy" id="1348612"/>
    <lineage>
        <taxon>Eukaryota</taxon>
        <taxon>Fungi</taxon>
        <taxon>Fungi incertae sedis</taxon>
        <taxon>Mucoromycota</taxon>
        <taxon>Glomeromycotina</taxon>
        <taxon>Glomeromycetes</taxon>
        <taxon>Diversisporales</taxon>
        <taxon>Diversisporaceae</taxon>
        <taxon>Diversispora</taxon>
    </lineage>
</organism>
<evidence type="ECO:0000313" key="1">
    <source>
        <dbReference type="EMBL" id="RHZ68252.1"/>
    </source>
</evidence>
<proteinExistence type="predicted"/>
<dbReference type="AlphaFoldDB" id="A0A397HZ21"/>
<dbReference type="OrthoDB" id="2439196at2759"/>